<sequence length="149" mass="16364">MELSQCSLAVVFFNHDMLLLIFGAKLKGDCEKLRSGPPQRSCQWTPRPSFCYVELEVGFVLKVKNLCAIIGIELQSCVLCASIGSDLNRGVAGVIEELHHGDAGTRKMDAWGTLQGQSKRPSCSEAGNHFFPSLYEMATSKPINHQSHP</sequence>
<gene>
    <name evidence="1" type="ORF">DVH24_037876</name>
</gene>
<reference evidence="1 2" key="1">
    <citation type="submission" date="2018-10" db="EMBL/GenBank/DDBJ databases">
        <title>A high-quality apple genome assembly.</title>
        <authorList>
            <person name="Hu J."/>
        </authorList>
    </citation>
    <scope>NUCLEOTIDE SEQUENCE [LARGE SCALE GENOMIC DNA]</scope>
    <source>
        <strain evidence="2">cv. HFTH1</strain>
        <tissue evidence="1">Young leaf</tissue>
    </source>
</reference>
<protein>
    <submittedName>
        <fullName evidence="1">Uncharacterized protein</fullName>
    </submittedName>
</protein>
<dbReference type="AlphaFoldDB" id="A0A498JZ95"/>
<evidence type="ECO:0000313" key="1">
    <source>
        <dbReference type="EMBL" id="RXI00328.1"/>
    </source>
</evidence>
<accession>A0A498JZ95</accession>
<name>A0A498JZ95_MALDO</name>
<dbReference type="EMBL" id="RDQH01000331">
    <property type="protein sequence ID" value="RXI00328.1"/>
    <property type="molecule type" value="Genomic_DNA"/>
</dbReference>
<comment type="caution">
    <text evidence="1">The sequence shown here is derived from an EMBL/GenBank/DDBJ whole genome shotgun (WGS) entry which is preliminary data.</text>
</comment>
<dbReference type="Proteomes" id="UP000290289">
    <property type="component" value="Chromosome 5"/>
</dbReference>
<keyword evidence="2" id="KW-1185">Reference proteome</keyword>
<organism evidence="1 2">
    <name type="scientific">Malus domestica</name>
    <name type="common">Apple</name>
    <name type="synonym">Pyrus malus</name>
    <dbReference type="NCBI Taxonomy" id="3750"/>
    <lineage>
        <taxon>Eukaryota</taxon>
        <taxon>Viridiplantae</taxon>
        <taxon>Streptophyta</taxon>
        <taxon>Embryophyta</taxon>
        <taxon>Tracheophyta</taxon>
        <taxon>Spermatophyta</taxon>
        <taxon>Magnoliopsida</taxon>
        <taxon>eudicotyledons</taxon>
        <taxon>Gunneridae</taxon>
        <taxon>Pentapetalae</taxon>
        <taxon>rosids</taxon>
        <taxon>fabids</taxon>
        <taxon>Rosales</taxon>
        <taxon>Rosaceae</taxon>
        <taxon>Amygdaloideae</taxon>
        <taxon>Maleae</taxon>
        <taxon>Malus</taxon>
    </lineage>
</organism>
<evidence type="ECO:0000313" key="2">
    <source>
        <dbReference type="Proteomes" id="UP000290289"/>
    </source>
</evidence>
<proteinExistence type="predicted"/>